<evidence type="ECO:0008006" key="4">
    <source>
        <dbReference type="Google" id="ProtNLM"/>
    </source>
</evidence>
<feature type="compositionally biased region" description="Basic and acidic residues" evidence="1">
    <location>
        <begin position="22"/>
        <end position="31"/>
    </location>
</feature>
<feature type="region of interest" description="Disordered" evidence="1">
    <location>
        <begin position="1"/>
        <end position="156"/>
    </location>
</feature>
<sequence length="156" mass="16853">MSIFSNSDDPAATDKGALPAEQQKRADEARPQVDTAATEAQAGTPRYGDFGNPNNVENQGGSPRNDGSNDNPDEFSEFRDKDASATEDYSTDAQNANPEQQRGHVAQNQDPQAVRAVQNADADAQKVGWAEDDERYAGGHKQASFKGKNDEEHSND</sequence>
<dbReference type="EMBL" id="JBHUFD010000018">
    <property type="protein sequence ID" value="MFD1874749.1"/>
    <property type="molecule type" value="Genomic_DNA"/>
</dbReference>
<dbReference type="RefSeq" id="WP_382316821.1">
    <property type="nucleotide sequence ID" value="NZ_JBHUFD010000018.1"/>
</dbReference>
<proteinExistence type="predicted"/>
<comment type="caution">
    <text evidence="2">The sequence shown here is derived from an EMBL/GenBank/DDBJ whole genome shotgun (WGS) entry which is preliminary data.</text>
</comment>
<dbReference type="Proteomes" id="UP001597197">
    <property type="component" value="Unassembled WGS sequence"/>
</dbReference>
<gene>
    <name evidence="2" type="ORF">ACFSDX_20090</name>
</gene>
<feature type="compositionally biased region" description="Basic and acidic residues" evidence="1">
    <location>
        <begin position="147"/>
        <end position="156"/>
    </location>
</feature>
<evidence type="ECO:0000313" key="2">
    <source>
        <dbReference type="EMBL" id="MFD1874749.1"/>
    </source>
</evidence>
<accession>A0ABW4QZC1</accession>
<evidence type="ECO:0000256" key="1">
    <source>
        <dbReference type="SAM" id="MobiDB-lite"/>
    </source>
</evidence>
<organism evidence="2 3">
    <name type="scientific">Hymenobacter bucti</name>
    <dbReference type="NCBI Taxonomy" id="1844114"/>
    <lineage>
        <taxon>Bacteria</taxon>
        <taxon>Pseudomonadati</taxon>
        <taxon>Bacteroidota</taxon>
        <taxon>Cytophagia</taxon>
        <taxon>Cytophagales</taxon>
        <taxon>Hymenobacteraceae</taxon>
        <taxon>Hymenobacter</taxon>
    </lineage>
</organism>
<feature type="compositionally biased region" description="Polar residues" evidence="1">
    <location>
        <begin position="87"/>
        <end position="111"/>
    </location>
</feature>
<name>A0ABW4QZC1_9BACT</name>
<reference evidence="3" key="1">
    <citation type="journal article" date="2019" name="Int. J. Syst. Evol. Microbiol.">
        <title>The Global Catalogue of Microorganisms (GCM) 10K type strain sequencing project: providing services to taxonomists for standard genome sequencing and annotation.</title>
        <authorList>
            <consortium name="The Broad Institute Genomics Platform"/>
            <consortium name="The Broad Institute Genome Sequencing Center for Infectious Disease"/>
            <person name="Wu L."/>
            <person name="Ma J."/>
        </authorList>
    </citation>
    <scope>NUCLEOTIDE SEQUENCE [LARGE SCALE GENOMIC DNA]</scope>
    <source>
        <strain evidence="3">CGMCC 1.15795</strain>
    </source>
</reference>
<feature type="compositionally biased region" description="Polar residues" evidence="1">
    <location>
        <begin position="52"/>
        <end position="70"/>
    </location>
</feature>
<evidence type="ECO:0000313" key="3">
    <source>
        <dbReference type="Proteomes" id="UP001597197"/>
    </source>
</evidence>
<protein>
    <recommendedName>
        <fullName evidence="4">YtxH domain-containing protein</fullName>
    </recommendedName>
</protein>
<keyword evidence="3" id="KW-1185">Reference proteome</keyword>